<evidence type="ECO:0000313" key="11">
    <source>
        <dbReference type="Proteomes" id="UP000322899"/>
    </source>
</evidence>
<evidence type="ECO:0000256" key="4">
    <source>
        <dbReference type="PIRSR" id="PIRSR617453-50"/>
    </source>
</evidence>
<dbReference type="EMBL" id="VLTL01000025">
    <property type="protein sequence ID" value="KAA0169140.1"/>
    <property type="molecule type" value="Genomic_DNA"/>
</dbReference>
<dbReference type="Proteomes" id="UP000323011">
    <property type="component" value="Unassembled WGS sequence"/>
</dbReference>
<dbReference type="InterPro" id="IPR002930">
    <property type="entry name" value="GCV_H"/>
</dbReference>
<dbReference type="Pfam" id="PF01597">
    <property type="entry name" value="GCV_H"/>
    <property type="match status" value="1"/>
</dbReference>
<dbReference type="HAMAP" id="MF_00272">
    <property type="entry name" value="GcvH"/>
    <property type="match status" value="1"/>
</dbReference>
<evidence type="ECO:0000313" key="12">
    <source>
        <dbReference type="Proteomes" id="UP000323011"/>
    </source>
</evidence>
<protein>
    <recommendedName>
        <fullName evidence="5">Glycine cleavage system H protein</fullName>
    </recommendedName>
</protein>
<comment type="similarity">
    <text evidence="1 5">Belongs to the GcvH family.</text>
</comment>
<keyword evidence="5" id="KW-0496">Mitochondrion</keyword>
<evidence type="ECO:0000256" key="1">
    <source>
        <dbReference type="ARBA" id="ARBA00009249"/>
    </source>
</evidence>
<dbReference type="GO" id="GO:0005960">
    <property type="term" value="C:glycine cleavage complex"/>
    <property type="evidence" value="ECO:0007669"/>
    <property type="project" value="UniProtKB-UniRule"/>
</dbReference>
<dbReference type="AlphaFoldDB" id="A0A5A8DZA2"/>
<comment type="caution">
    <text evidence="9">The sequence shown here is derived from an EMBL/GenBank/DDBJ whole genome shotgun (WGS) entry which is preliminary data.</text>
</comment>
<dbReference type="EMBL" id="VLTN01000024">
    <property type="protein sequence ID" value="KAA0151906.1"/>
    <property type="molecule type" value="Genomic_DNA"/>
</dbReference>
<feature type="domain" description="Lipoyl-binding" evidence="6">
    <location>
        <begin position="43"/>
        <end position="125"/>
    </location>
</feature>
<dbReference type="InterPro" id="IPR017453">
    <property type="entry name" value="GCV_H_sub"/>
</dbReference>
<evidence type="ECO:0000259" key="6">
    <source>
        <dbReference type="PROSITE" id="PS50968"/>
    </source>
</evidence>
<accession>A0A5A8DZA2</accession>
<gene>
    <name evidence="10" type="ORF">FNF27_03220</name>
    <name evidence="9" type="ORF">FNF28_02266</name>
    <name evidence="7" type="ORF">FNF29_04312</name>
    <name evidence="8" type="ORF">FNF31_02253</name>
</gene>
<evidence type="ECO:0000313" key="13">
    <source>
        <dbReference type="Proteomes" id="UP000324907"/>
    </source>
</evidence>
<evidence type="ECO:0000313" key="7">
    <source>
        <dbReference type="EMBL" id="KAA0151906.1"/>
    </source>
</evidence>
<dbReference type="NCBIfam" id="NF002270">
    <property type="entry name" value="PRK01202.1"/>
    <property type="match status" value="1"/>
</dbReference>
<dbReference type="NCBIfam" id="TIGR00527">
    <property type="entry name" value="gcvH"/>
    <property type="match status" value="1"/>
</dbReference>
<evidence type="ECO:0000313" key="14">
    <source>
        <dbReference type="Proteomes" id="UP000325113"/>
    </source>
</evidence>
<sequence length="148" mass="15740">MAFIATRARAAVCRVATRAAHARAMATLHFTKDHEWVSVDGDSAVIGITQYAQDQMGDVVHVSLPDVGDELSVGDTLASIESVKAASDVYVPVDCVVNEVNGELDGNPGLVNESPEADGWFAKVSVKDASALADMMDEAAYRAFCEQH</sequence>
<dbReference type="Proteomes" id="UP000322899">
    <property type="component" value="Unassembled WGS sequence"/>
</dbReference>
<dbReference type="EMBL" id="VLTM01000016">
    <property type="protein sequence ID" value="KAA0164715.1"/>
    <property type="molecule type" value="Genomic_DNA"/>
</dbReference>
<reference evidence="11 12" key="1">
    <citation type="submission" date="2019-07" db="EMBL/GenBank/DDBJ databases">
        <title>Genomes of Cafeteria roenbergensis.</title>
        <authorList>
            <person name="Fischer M.G."/>
            <person name="Hackl T."/>
            <person name="Roman M."/>
        </authorList>
    </citation>
    <scope>NUCLEOTIDE SEQUENCE [LARGE SCALE GENOMIC DNA]</scope>
    <source>
        <strain evidence="7 12">BVI</strain>
        <strain evidence="8 14">Cflag</strain>
        <strain evidence="10 11">E4-10P</strain>
        <strain evidence="9 13">RCC970-E3</strain>
    </source>
</reference>
<dbReference type="GO" id="GO:0019464">
    <property type="term" value="P:glycine decarboxylation via glycine cleavage system"/>
    <property type="evidence" value="ECO:0007669"/>
    <property type="project" value="UniProtKB-UniRule"/>
</dbReference>
<feature type="modified residue" description="N6-lipoyllysine" evidence="4">
    <location>
        <position position="84"/>
    </location>
</feature>
<comment type="function">
    <text evidence="5">The H protein shuttles the methylamine group of glycine from the P protein to the T protein.</text>
</comment>
<evidence type="ECO:0000313" key="9">
    <source>
        <dbReference type="EMBL" id="KAA0169140.1"/>
    </source>
</evidence>
<keyword evidence="3 5" id="KW-0809">Transit peptide</keyword>
<keyword evidence="12" id="KW-1185">Reference proteome</keyword>
<dbReference type="Proteomes" id="UP000324907">
    <property type="component" value="Unassembled WGS sequence"/>
</dbReference>
<dbReference type="Proteomes" id="UP000325113">
    <property type="component" value="Unassembled WGS sequence"/>
</dbReference>
<dbReference type="InterPro" id="IPR003016">
    <property type="entry name" value="2-oxoA_DH_lipoyl-BS"/>
</dbReference>
<evidence type="ECO:0000256" key="5">
    <source>
        <dbReference type="RuleBase" id="RU364055"/>
    </source>
</evidence>
<comment type="subcellular location">
    <subcellularLocation>
        <location evidence="5">Mitochondrion</location>
    </subcellularLocation>
</comment>
<dbReference type="PROSITE" id="PS00189">
    <property type="entry name" value="LIPOYL"/>
    <property type="match status" value="1"/>
</dbReference>
<name>A0A5A8DZA2_CAFRO</name>
<dbReference type="PROSITE" id="PS50968">
    <property type="entry name" value="BIOTINYL_LIPOYL"/>
    <property type="match status" value="1"/>
</dbReference>
<dbReference type="OrthoDB" id="10264154at2759"/>
<comment type="subunit">
    <text evidence="5">The glycine cleavage system is composed of four proteins: P, T, L and H.</text>
</comment>
<dbReference type="PANTHER" id="PTHR11715">
    <property type="entry name" value="GLYCINE CLEAVAGE SYSTEM H PROTEIN"/>
    <property type="match status" value="1"/>
</dbReference>
<dbReference type="EMBL" id="VLTO01000015">
    <property type="protein sequence ID" value="KAA0175212.1"/>
    <property type="molecule type" value="Genomic_DNA"/>
</dbReference>
<dbReference type="CDD" id="cd06848">
    <property type="entry name" value="GCS_H"/>
    <property type="match status" value="1"/>
</dbReference>
<dbReference type="SUPFAM" id="SSF51230">
    <property type="entry name" value="Single hybrid motif"/>
    <property type="match status" value="1"/>
</dbReference>
<dbReference type="InterPro" id="IPR011053">
    <property type="entry name" value="Single_hybrid_motif"/>
</dbReference>
<evidence type="ECO:0000313" key="8">
    <source>
        <dbReference type="EMBL" id="KAA0164715.1"/>
    </source>
</evidence>
<organism evidence="9 13">
    <name type="scientific">Cafeteria roenbergensis</name>
    <name type="common">Marine flagellate</name>
    <dbReference type="NCBI Taxonomy" id="33653"/>
    <lineage>
        <taxon>Eukaryota</taxon>
        <taxon>Sar</taxon>
        <taxon>Stramenopiles</taxon>
        <taxon>Bigyra</taxon>
        <taxon>Opalozoa</taxon>
        <taxon>Bicosoecida</taxon>
        <taxon>Cafeteriaceae</taxon>
        <taxon>Cafeteria</taxon>
    </lineage>
</organism>
<dbReference type="GO" id="GO:0009249">
    <property type="term" value="P:protein lipoylation"/>
    <property type="evidence" value="ECO:0007669"/>
    <property type="project" value="TreeGrafter"/>
</dbReference>
<dbReference type="PANTHER" id="PTHR11715:SF3">
    <property type="entry name" value="GLYCINE CLEAVAGE SYSTEM H PROTEIN-RELATED"/>
    <property type="match status" value="1"/>
</dbReference>
<dbReference type="Gene3D" id="2.40.50.100">
    <property type="match status" value="1"/>
</dbReference>
<comment type="cofactor">
    <cofactor evidence="5">
        <name>(R)-lipoate</name>
        <dbReference type="ChEBI" id="CHEBI:83088"/>
    </cofactor>
    <text evidence="5">Binds 1 lipoyl cofactor covalently.</text>
</comment>
<dbReference type="InterPro" id="IPR033753">
    <property type="entry name" value="GCV_H/Fam206"/>
</dbReference>
<dbReference type="OMA" id="EHEWLSG"/>
<dbReference type="GO" id="GO:0005739">
    <property type="term" value="C:mitochondrion"/>
    <property type="evidence" value="ECO:0007669"/>
    <property type="project" value="UniProtKB-SubCell"/>
</dbReference>
<keyword evidence="2 4" id="KW-0450">Lipoyl</keyword>
<evidence type="ECO:0000256" key="2">
    <source>
        <dbReference type="ARBA" id="ARBA00022823"/>
    </source>
</evidence>
<proteinExistence type="inferred from homology"/>
<evidence type="ECO:0000313" key="10">
    <source>
        <dbReference type="EMBL" id="KAA0175212.1"/>
    </source>
</evidence>
<evidence type="ECO:0000256" key="3">
    <source>
        <dbReference type="ARBA" id="ARBA00022946"/>
    </source>
</evidence>
<dbReference type="InterPro" id="IPR000089">
    <property type="entry name" value="Biotin_lipoyl"/>
</dbReference>